<evidence type="ECO:0000259" key="2">
    <source>
        <dbReference type="SMART" id="SM00849"/>
    </source>
</evidence>
<evidence type="ECO:0000256" key="1">
    <source>
        <dbReference type="ARBA" id="ARBA00022801"/>
    </source>
</evidence>
<evidence type="ECO:0000313" key="5">
    <source>
        <dbReference type="Proteomes" id="UP000219252"/>
    </source>
</evidence>
<dbReference type="InterPro" id="IPR001279">
    <property type="entry name" value="Metallo-B-lactamas"/>
</dbReference>
<dbReference type="EMBL" id="OBQC01000003">
    <property type="protein sequence ID" value="SOC37085.1"/>
    <property type="molecule type" value="Genomic_DNA"/>
</dbReference>
<dbReference type="GO" id="GO:0004527">
    <property type="term" value="F:exonuclease activity"/>
    <property type="evidence" value="ECO:0007669"/>
    <property type="project" value="UniProtKB-KW"/>
</dbReference>
<organism evidence="4 5">
    <name type="scientific">Ureibacillus acetophenoni</name>
    <dbReference type="NCBI Taxonomy" id="614649"/>
    <lineage>
        <taxon>Bacteria</taxon>
        <taxon>Bacillati</taxon>
        <taxon>Bacillota</taxon>
        <taxon>Bacilli</taxon>
        <taxon>Bacillales</taxon>
        <taxon>Caryophanaceae</taxon>
        <taxon>Ureibacillus</taxon>
    </lineage>
</organism>
<dbReference type="Pfam" id="PF23023">
    <property type="entry name" value="Anti-Pycsar_Apyc1"/>
    <property type="match status" value="1"/>
</dbReference>
<dbReference type="Proteomes" id="UP000219252">
    <property type="component" value="Unassembled WGS sequence"/>
</dbReference>
<dbReference type="InterPro" id="IPR036866">
    <property type="entry name" value="RibonucZ/Hydroxyglut_hydro"/>
</dbReference>
<dbReference type="RefSeq" id="WP_097148676.1">
    <property type="nucleotide sequence ID" value="NZ_OBQC01000003.1"/>
</dbReference>
<dbReference type="SMART" id="SM00849">
    <property type="entry name" value="Lactamase_B"/>
    <property type="match status" value="1"/>
</dbReference>
<dbReference type="InterPro" id="IPR011108">
    <property type="entry name" value="RMMBL"/>
</dbReference>
<keyword evidence="1" id="KW-0378">Hydrolase</keyword>
<dbReference type="OrthoDB" id="9803916at2"/>
<name>A0A285U576_9BACL</name>
<keyword evidence="4" id="KW-0540">Nuclease</keyword>
<dbReference type="PANTHER" id="PTHR11203:SF37">
    <property type="entry name" value="INTEGRATOR COMPLEX SUBUNIT 11"/>
    <property type="match status" value="1"/>
</dbReference>
<accession>A0A285U576</accession>
<feature type="domain" description="Metallo-beta-lactamase" evidence="2">
    <location>
        <begin position="352"/>
        <end position="563"/>
    </location>
</feature>
<keyword evidence="4" id="KW-0269">Exonuclease</keyword>
<evidence type="ECO:0000259" key="3">
    <source>
        <dbReference type="SMART" id="SM01027"/>
    </source>
</evidence>
<protein>
    <submittedName>
        <fullName evidence="4">Cft2 family RNA processing exonuclease</fullName>
    </submittedName>
</protein>
<dbReference type="PANTHER" id="PTHR11203">
    <property type="entry name" value="CLEAVAGE AND POLYADENYLATION SPECIFICITY FACTOR FAMILY MEMBER"/>
    <property type="match status" value="1"/>
</dbReference>
<dbReference type="AlphaFoldDB" id="A0A285U576"/>
<dbReference type="Gene3D" id="3.40.50.10890">
    <property type="match status" value="1"/>
</dbReference>
<dbReference type="Pfam" id="PF07521">
    <property type="entry name" value="RMMBL"/>
    <property type="match status" value="1"/>
</dbReference>
<dbReference type="InterPro" id="IPR050698">
    <property type="entry name" value="MBL"/>
</dbReference>
<dbReference type="Pfam" id="PF10996">
    <property type="entry name" value="Beta-Casp"/>
    <property type="match status" value="1"/>
</dbReference>
<keyword evidence="5" id="KW-1185">Reference proteome</keyword>
<dbReference type="InterPro" id="IPR022712">
    <property type="entry name" value="Beta_Casp"/>
</dbReference>
<dbReference type="SMART" id="SM01027">
    <property type="entry name" value="Beta-Casp"/>
    <property type="match status" value="1"/>
</dbReference>
<gene>
    <name evidence="4" type="ORF">SAMN05877842_10316</name>
</gene>
<evidence type="ECO:0000313" key="4">
    <source>
        <dbReference type="EMBL" id="SOC37085.1"/>
    </source>
</evidence>
<reference evidence="5" key="1">
    <citation type="submission" date="2017-08" db="EMBL/GenBank/DDBJ databases">
        <authorList>
            <person name="Varghese N."/>
            <person name="Submissions S."/>
        </authorList>
    </citation>
    <scope>NUCLEOTIDE SEQUENCE [LARGE SCALE GENOMIC DNA]</scope>
    <source>
        <strain evidence="5">JC23</strain>
    </source>
</reference>
<feature type="domain" description="Beta-Casp" evidence="3">
    <location>
        <begin position="578"/>
        <end position="698"/>
    </location>
</feature>
<dbReference type="Gene3D" id="3.60.15.10">
    <property type="entry name" value="Ribonuclease Z/Hydroxyacylglutathione hydrolase-like"/>
    <property type="match status" value="1"/>
</dbReference>
<dbReference type="SUPFAM" id="SSF56281">
    <property type="entry name" value="Metallo-hydrolase/oxidoreductase"/>
    <property type="match status" value="1"/>
</dbReference>
<sequence length="794" mass="91745">MSLKNNLVSYYNQAIYAENRNQLELASQYYLKFYNEIRLLDHDERETDSYDWIRIATFFFDNQQYEKALYFSKKAIIDEKNDGLSIYVLSCNNMNIKKEELEWGLSYILKYPFFKESSTYFRILSDYIDIYPILQDVFEKIEYEFFNNRLVDSKQYVDYLRMMIDLEIKEENMPNARFYLRKWFLLDTPYINQTNNMVVYTLYLDDLDFLIKRKNIIELLEQVEEETRFFYFFATNLSNIDEISNEIEFRSYKFTNPLLQEKQGSYKKLLAVMHGKEIKSLPHKNDWTEFKAFLLSYGLGSLDLFKSKFSKFADLDEAISFYMIFMNQIKPQIENSLEDVSVTVVGGGNKIGGSCIVLTVGDSHLMIDAGSFVNTTESQIIDFTSINERGITLEDIDALIITHAHMDHIGSIPFVHQQCEDLPMFATSQTKQLMWLMLREQEKFDQELRVKSLVDKCLVNITEVNKEFTINSKEGKWEIKLIESGHIRGAISLLIKKNGKTIFVTGDYSVLNQRTVKGLRIPDDIQADIVITESTYGFYPTSASISRERQEAMFITELLSVIERGGTVLIPAFALGRAQEIISIIQHNLQISPFPIYLDGMVCHVTELYDRFMRNDSEQHCSLMKQGIIPAKNIYQKIGFDNFVEQIVDKEPSCIIASSGMLYEGTKSMEYAKKLLGNSKNAIIFTGYLDEESPGFAVTKSLSNIPIEGGKIEVSADILSLRLSAHANREEIVQTILSLNPKHVILVHGDPNRNYHPNKMIASPFPSITTLIKKANINVIQSENGQTYDFRKED</sequence>
<dbReference type="GO" id="GO:0004521">
    <property type="term" value="F:RNA endonuclease activity"/>
    <property type="evidence" value="ECO:0007669"/>
    <property type="project" value="TreeGrafter"/>
</dbReference>
<proteinExistence type="predicted"/>